<keyword evidence="2" id="KW-1185">Reference proteome</keyword>
<dbReference type="GO" id="GO:0003676">
    <property type="term" value="F:nucleic acid binding"/>
    <property type="evidence" value="ECO:0007669"/>
    <property type="project" value="InterPro"/>
</dbReference>
<evidence type="ECO:0000313" key="1">
    <source>
        <dbReference type="EMBL" id="CAH2107966.1"/>
    </source>
</evidence>
<organism evidence="1 2">
    <name type="scientific">Euphydryas editha</name>
    <name type="common">Edith's checkerspot</name>
    <dbReference type="NCBI Taxonomy" id="104508"/>
    <lineage>
        <taxon>Eukaryota</taxon>
        <taxon>Metazoa</taxon>
        <taxon>Ecdysozoa</taxon>
        <taxon>Arthropoda</taxon>
        <taxon>Hexapoda</taxon>
        <taxon>Insecta</taxon>
        <taxon>Pterygota</taxon>
        <taxon>Neoptera</taxon>
        <taxon>Endopterygota</taxon>
        <taxon>Lepidoptera</taxon>
        <taxon>Glossata</taxon>
        <taxon>Ditrysia</taxon>
        <taxon>Papilionoidea</taxon>
        <taxon>Nymphalidae</taxon>
        <taxon>Nymphalinae</taxon>
        <taxon>Euphydryas</taxon>
    </lineage>
</organism>
<dbReference type="AlphaFoldDB" id="A0AAU9V7I7"/>
<protein>
    <recommendedName>
        <fullName evidence="3">RRM domain-containing protein</fullName>
    </recommendedName>
</protein>
<dbReference type="Gene3D" id="3.30.70.330">
    <property type="match status" value="1"/>
</dbReference>
<accession>A0AAU9V7I7</accession>
<dbReference type="Proteomes" id="UP001153954">
    <property type="component" value="Unassembled WGS sequence"/>
</dbReference>
<comment type="caution">
    <text evidence="1">The sequence shown here is derived from an EMBL/GenBank/DDBJ whole genome shotgun (WGS) entry which is preliminary data.</text>
</comment>
<sequence length="84" mass="9032">MIISKATFQAFVTSKTLNNLIVIGARACYSGEKSLLMKQTSLEDNCVSADDCCAFVKFSSHQEAQAAITSLHGSQTMPVSTNIK</sequence>
<evidence type="ECO:0008006" key="3">
    <source>
        <dbReference type="Google" id="ProtNLM"/>
    </source>
</evidence>
<gene>
    <name evidence="1" type="ORF">EEDITHA_LOCUS21946</name>
</gene>
<proteinExistence type="predicted"/>
<dbReference type="InterPro" id="IPR035979">
    <property type="entry name" value="RBD_domain_sf"/>
</dbReference>
<name>A0AAU9V7I7_EUPED</name>
<dbReference type="InterPro" id="IPR012677">
    <property type="entry name" value="Nucleotide-bd_a/b_plait_sf"/>
</dbReference>
<evidence type="ECO:0000313" key="2">
    <source>
        <dbReference type="Proteomes" id="UP001153954"/>
    </source>
</evidence>
<dbReference type="EMBL" id="CAKOGL010000031">
    <property type="protein sequence ID" value="CAH2107966.1"/>
    <property type="molecule type" value="Genomic_DNA"/>
</dbReference>
<dbReference type="SUPFAM" id="SSF54928">
    <property type="entry name" value="RNA-binding domain, RBD"/>
    <property type="match status" value="1"/>
</dbReference>
<reference evidence="1" key="1">
    <citation type="submission" date="2022-03" db="EMBL/GenBank/DDBJ databases">
        <authorList>
            <person name="Tunstrom K."/>
        </authorList>
    </citation>
    <scope>NUCLEOTIDE SEQUENCE</scope>
</reference>